<dbReference type="SUPFAM" id="SSF53474">
    <property type="entry name" value="alpha/beta-Hydrolases"/>
    <property type="match status" value="1"/>
</dbReference>
<dbReference type="Proteomes" id="UP000273158">
    <property type="component" value="Unassembled WGS sequence"/>
</dbReference>
<gene>
    <name evidence="1" type="ORF">C7474_1132</name>
</gene>
<dbReference type="AlphaFoldDB" id="A0A498C9K0"/>
<name>A0A498C9K0_9MICO</name>
<evidence type="ECO:0008006" key="3">
    <source>
        <dbReference type="Google" id="ProtNLM"/>
    </source>
</evidence>
<organism evidence="1 2">
    <name type="scientific">Microbacterium telephonicum</name>
    <dbReference type="NCBI Taxonomy" id="1714841"/>
    <lineage>
        <taxon>Bacteria</taxon>
        <taxon>Bacillati</taxon>
        <taxon>Actinomycetota</taxon>
        <taxon>Actinomycetes</taxon>
        <taxon>Micrococcales</taxon>
        <taxon>Microbacteriaceae</taxon>
        <taxon>Microbacterium</taxon>
    </lineage>
</organism>
<dbReference type="InterPro" id="IPR029058">
    <property type="entry name" value="AB_hydrolase_fold"/>
</dbReference>
<sequence length="529" mass="57732">MTYDGDGRLPIIYVRGFAGSASQIDSAVDDPFYGFSQGSVHVRSDRTGEPRFHQFESPMLRLISDHGYTVPVHGSQQLFLERAASGSIPAATVWIHRFYDISASTFSDHREAFSLECAAADLFALIRLVLDRTGAPQVMLVAHSMGGLVSRCAVQRVIPEAVRGEGEPFDPAAATRYVARVFTYATPHGGIAFAMGFGLLEKIRDATGIQGADIFGPDRMHEYLTPGVAPGSSAPDGFDATEMPADGFPVERIFCLVGSNPQDYDVAMGLSSKLVGARSDGLVQIDRAAVKDANRAVVHRSHSGRYGIVNSEEGYQNLQRFLFGDLKVTVELWGLDVGRGADADVEFQLDVGVAIRGLPVLVHEQSAAHLCPVLVERRSIEDSIDTPQPLLTTFLSSRAPRPTVGETLVPTLRHALRLRLLSIREEPGGLFSFTDHLEQTEDWQDSLLVDIQPGAEGRAPRAWATWTSVVPSALRDWEPHDQDELRDLAPDVAEEWVGEKPVPEVSRQLLGAGARVRITVTPHRLGAER</sequence>
<dbReference type="EMBL" id="RCDB01000002">
    <property type="protein sequence ID" value="RLK49001.1"/>
    <property type="molecule type" value="Genomic_DNA"/>
</dbReference>
<evidence type="ECO:0000313" key="2">
    <source>
        <dbReference type="Proteomes" id="UP000273158"/>
    </source>
</evidence>
<accession>A0A498C9K0</accession>
<proteinExistence type="predicted"/>
<dbReference type="Gene3D" id="3.40.50.1820">
    <property type="entry name" value="alpha/beta hydrolase"/>
    <property type="match status" value="1"/>
</dbReference>
<keyword evidence="2" id="KW-1185">Reference proteome</keyword>
<evidence type="ECO:0000313" key="1">
    <source>
        <dbReference type="EMBL" id="RLK49001.1"/>
    </source>
</evidence>
<reference evidence="1 2" key="1">
    <citation type="journal article" date="2015" name="Stand. Genomic Sci.">
        <title>Genomic Encyclopedia of Bacterial and Archaeal Type Strains, Phase III: the genomes of soil and plant-associated and newly described type strains.</title>
        <authorList>
            <person name="Whitman W.B."/>
            <person name="Woyke T."/>
            <person name="Klenk H.P."/>
            <person name="Zhou Y."/>
            <person name="Lilburn T.G."/>
            <person name="Beck B.J."/>
            <person name="De Vos P."/>
            <person name="Vandamme P."/>
            <person name="Eisen J.A."/>
            <person name="Garrity G."/>
            <person name="Hugenholtz P."/>
            <person name="Kyrpides N.C."/>
        </authorList>
    </citation>
    <scope>NUCLEOTIDE SEQUENCE [LARGE SCALE GENOMIC DNA]</scope>
    <source>
        <strain evidence="1 2">S2T63</strain>
    </source>
</reference>
<comment type="caution">
    <text evidence="1">The sequence shown here is derived from an EMBL/GenBank/DDBJ whole genome shotgun (WGS) entry which is preliminary data.</text>
</comment>
<dbReference type="OrthoDB" id="556502at2"/>
<protein>
    <recommendedName>
        <fullName evidence="3">PGAP1-like protein</fullName>
    </recommendedName>
</protein>
<dbReference type="RefSeq" id="WP_121058012.1">
    <property type="nucleotide sequence ID" value="NZ_RCDB01000002.1"/>
</dbReference>